<reference evidence="1 2" key="1">
    <citation type="submission" date="2013-07" db="EMBL/GenBank/DDBJ databases">
        <authorList>
            <consortium name="DOE Joint Genome Institute"/>
            <person name="Reeve W."/>
            <person name="Huntemann M."/>
            <person name="Han J."/>
            <person name="Chen A."/>
            <person name="Kyrpides N."/>
            <person name="Mavromatis K."/>
            <person name="Markowitz V."/>
            <person name="Palaniappan K."/>
            <person name="Ivanova N."/>
            <person name="Schaumberg A."/>
            <person name="Pati A."/>
            <person name="Liolios K."/>
            <person name="Nordberg H.P."/>
            <person name="Cantor M.N."/>
            <person name="Hua S.X."/>
            <person name="Woyke T."/>
        </authorList>
    </citation>
    <scope>NUCLEOTIDE SEQUENCE [LARGE SCALE GENOMIC DNA]</scope>
    <source>
        <strain evidence="1 2">DSM 43889</strain>
    </source>
</reference>
<sequence>MIQLVAAPGRLATAVDLALDRDRYDAASAALAPERASARELEGADTVLLVPPAGETSDDDGGAGVLTAVVDAALAAGVRHVVYLSVAGAPLSPLRFHAAVEERLDASPLAHTVLRLGIAADVLAPLIRRASVTGELVTPARAGRLAAGSRRDYAEAAVVVAAQCPEHRVVGELTGASAFTMDDVATEIGAVAGRKVAHRHGEVADVLALLAEEELPPGPAQALARLLALLPSQALGVVSPHLAGLLPRPPATLREIVRDLLVGRA</sequence>
<dbReference type="PANTHER" id="PTHR47129:SF1">
    <property type="entry name" value="NMRA-LIKE DOMAIN-CONTAINING PROTEIN"/>
    <property type="match status" value="1"/>
</dbReference>
<protein>
    <submittedName>
        <fullName evidence="1">NAD(P)H dehydrogenase (Quinone)</fullName>
    </submittedName>
</protein>
<dbReference type="Proteomes" id="UP000791080">
    <property type="component" value="Unassembled WGS sequence"/>
</dbReference>
<dbReference type="RefSeq" id="WP_051313824.1">
    <property type="nucleotide sequence ID" value="NZ_AUBJ02000001.1"/>
</dbReference>
<dbReference type="Gene3D" id="3.40.50.720">
    <property type="entry name" value="NAD(P)-binding Rossmann-like Domain"/>
    <property type="match status" value="1"/>
</dbReference>
<evidence type="ECO:0000313" key="1">
    <source>
        <dbReference type="EMBL" id="MCP2331621.1"/>
    </source>
</evidence>
<gene>
    <name evidence="1" type="ORF">G443_001891</name>
</gene>
<dbReference type="InterPro" id="IPR036291">
    <property type="entry name" value="NAD(P)-bd_dom_sf"/>
</dbReference>
<dbReference type="EMBL" id="AUBJ02000001">
    <property type="protein sequence ID" value="MCP2331621.1"/>
    <property type="molecule type" value="Genomic_DNA"/>
</dbReference>
<name>A0ABT1JHH3_ACTCY</name>
<keyword evidence="2" id="KW-1185">Reference proteome</keyword>
<dbReference type="Gene3D" id="3.90.25.10">
    <property type="entry name" value="UDP-galactose 4-epimerase, domain 1"/>
    <property type="match status" value="1"/>
</dbReference>
<organism evidence="1 2">
    <name type="scientific">Actinoalloteichus caeruleus DSM 43889</name>
    <dbReference type="NCBI Taxonomy" id="1120930"/>
    <lineage>
        <taxon>Bacteria</taxon>
        <taxon>Bacillati</taxon>
        <taxon>Actinomycetota</taxon>
        <taxon>Actinomycetes</taxon>
        <taxon>Pseudonocardiales</taxon>
        <taxon>Pseudonocardiaceae</taxon>
        <taxon>Actinoalloteichus</taxon>
        <taxon>Actinoalloteichus cyanogriseus</taxon>
    </lineage>
</organism>
<proteinExistence type="predicted"/>
<evidence type="ECO:0000313" key="2">
    <source>
        <dbReference type="Proteomes" id="UP000791080"/>
    </source>
</evidence>
<reference evidence="1 2" key="2">
    <citation type="submission" date="2022-06" db="EMBL/GenBank/DDBJ databases">
        <title>Genomic Encyclopedia of Type Strains, Phase I: the one thousand microbial genomes (KMG-I) project.</title>
        <authorList>
            <person name="Kyrpides N."/>
        </authorList>
    </citation>
    <scope>NUCLEOTIDE SEQUENCE [LARGE SCALE GENOMIC DNA]</scope>
    <source>
        <strain evidence="1 2">DSM 43889</strain>
    </source>
</reference>
<dbReference type="InterPro" id="IPR052718">
    <property type="entry name" value="NmrA-type_oxidoreductase"/>
</dbReference>
<accession>A0ABT1JHH3</accession>
<dbReference type="PANTHER" id="PTHR47129">
    <property type="entry name" value="QUINONE OXIDOREDUCTASE 2"/>
    <property type="match status" value="1"/>
</dbReference>
<dbReference type="SUPFAM" id="SSF51735">
    <property type="entry name" value="NAD(P)-binding Rossmann-fold domains"/>
    <property type="match status" value="1"/>
</dbReference>
<comment type="caution">
    <text evidence="1">The sequence shown here is derived from an EMBL/GenBank/DDBJ whole genome shotgun (WGS) entry which is preliminary data.</text>
</comment>